<dbReference type="InterPro" id="IPR012910">
    <property type="entry name" value="Plug_dom"/>
</dbReference>
<keyword evidence="3 8" id="KW-1134">Transmembrane beta strand</keyword>
<evidence type="ECO:0000256" key="3">
    <source>
        <dbReference type="ARBA" id="ARBA00022452"/>
    </source>
</evidence>
<dbReference type="InterPro" id="IPR023996">
    <property type="entry name" value="TonB-dep_OMP_SusC/RagA"/>
</dbReference>
<dbReference type="InterPro" id="IPR037066">
    <property type="entry name" value="Plug_dom_sf"/>
</dbReference>
<evidence type="ECO:0000256" key="1">
    <source>
        <dbReference type="ARBA" id="ARBA00004571"/>
    </source>
</evidence>
<protein>
    <submittedName>
        <fullName evidence="13">SusC/RagA family protein</fullName>
    </submittedName>
</protein>
<keyword evidence="5 9" id="KW-0798">TonB box</keyword>
<dbReference type="EMBL" id="MVDE01000007">
    <property type="protein sequence ID" value="PKQ67754.1"/>
    <property type="molecule type" value="Genomic_DNA"/>
</dbReference>
<proteinExistence type="inferred from homology"/>
<dbReference type="InterPro" id="IPR039426">
    <property type="entry name" value="TonB-dep_rcpt-like"/>
</dbReference>
<evidence type="ECO:0000256" key="10">
    <source>
        <dbReference type="SAM" id="MobiDB-lite"/>
    </source>
</evidence>
<keyword evidence="14" id="KW-1185">Reference proteome</keyword>
<evidence type="ECO:0000256" key="4">
    <source>
        <dbReference type="ARBA" id="ARBA00022692"/>
    </source>
</evidence>
<dbReference type="Pfam" id="PF00593">
    <property type="entry name" value="TonB_dep_Rec_b-barrel"/>
    <property type="match status" value="1"/>
</dbReference>
<evidence type="ECO:0000259" key="11">
    <source>
        <dbReference type="Pfam" id="PF00593"/>
    </source>
</evidence>
<feature type="region of interest" description="Disordered" evidence="10">
    <location>
        <begin position="492"/>
        <end position="511"/>
    </location>
</feature>
<accession>A0A2N3IBL9</accession>
<name>A0A2N3IBL9_9BACT</name>
<comment type="subcellular location">
    <subcellularLocation>
        <location evidence="1 8">Cell outer membrane</location>
        <topology evidence="1 8">Multi-pass membrane protein</topology>
    </subcellularLocation>
</comment>
<evidence type="ECO:0000256" key="9">
    <source>
        <dbReference type="RuleBase" id="RU003357"/>
    </source>
</evidence>
<evidence type="ECO:0000256" key="7">
    <source>
        <dbReference type="ARBA" id="ARBA00023237"/>
    </source>
</evidence>
<feature type="domain" description="TonB-dependent receptor plug" evidence="12">
    <location>
        <begin position="122"/>
        <end position="229"/>
    </location>
</feature>
<dbReference type="InterPro" id="IPR036942">
    <property type="entry name" value="Beta-barrel_TonB_sf"/>
</dbReference>
<dbReference type="Pfam" id="PF13715">
    <property type="entry name" value="CarbopepD_reg_2"/>
    <property type="match status" value="1"/>
</dbReference>
<dbReference type="InterPro" id="IPR023997">
    <property type="entry name" value="TonB-dep_OMP_SusC/RagA_CS"/>
</dbReference>
<keyword evidence="6 8" id="KW-0472">Membrane</keyword>
<evidence type="ECO:0000259" key="12">
    <source>
        <dbReference type="Pfam" id="PF07715"/>
    </source>
</evidence>
<keyword evidence="7 8" id="KW-0998">Cell outer membrane</keyword>
<dbReference type="NCBIfam" id="TIGR04056">
    <property type="entry name" value="OMP_RagA_SusC"/>
    <property type="match status" value="1"/>
</dbReference>
<evidence type="ECO:0000256" key="6">
    <source>
        <dbReference type="ARBA" id="ARBA00023136"/>
    </source>
</evidence>
<reference evidence="13 14" key="1">
    <citation type="journal article" date="2017" name="Front. Microbiol.">
        <title>Labilibaculum manganireducens gen. nov., sp. nov. and Labilibaculum filiforme sp. nov., Novel Bacteroidetes Isolated from Subsurface Sediments of the Baltic Sea.</title>
        <authorList>
            <person name="Vandieken V."/>
            <person name="Marshall I.P."/>
            <person name="Niemann H."/>
            <person name="Engelen B."/>
            <person name="Cypionka H."/>
        </authorList>
    </citation>
    <scope>NUCLEOTIDE SEQUENCE [LARGE SCALE GENOMIC DNA]</scope>
    <source>
        <strain evidence="13 14">59.10-2M</strain>
    </source>
</reference>
<dbReference type="Gene3D" id="2.170.130.10">
    <property type="entry name" value="TonB-dependent receptor, plug domain"/>
    <property type="match status" value="1"/>
</dbReference>
<comment type="similarity">
    <text evidence="8 9">Belongs to the TonB-dependent receptor family.</text>
</comment>
<sequence>MKKHTNKTRIVKRWLVLIIILYGFSFNAISQITVSGNVTDGVTTIPGVTIIEEGTSNGTLSDIDGNYSITVAGKNSKITFSFVGLITQTIVVNDATTINIQLKEEISELDEVVVIGYGTARKKDLTGAVSSVGGKELVQVPVTTAAQAITGKIAGVSVITQSGAPGADINIVVRGGTSITQGSSPLYIVDGFQMDDGLKNIDINDIESIDVMKDASATAIYGARGSNGVVIITTKSGKKGKTEVNYNAYVSFEKLGSELNLLNTQEYVEYQYEFQTLNGQINNWANVYGGDISNSNFYTGAYDRIQSQYGSVPGINWQDVVFGGTAKMTNHNLNITGSGEKTQYMLSYNYTGQDGLVDKSGYTRNGIRAKINHELRKGINLTFSSSFLGTKLEGGGSLGGLLKMSILQPVTGGVLYTDDQLINTDISDEMQDIDSQYDIYNPLITNDAVTKTKYTRLYTTNASLDIDINKNIKFRTAGSYLWQQVRSESWDDGRTKTAQNNKGPYGNRDNSEKYSWQVTNTLTWKGETGAHKFNVLLGQETYYSESMDLKNTYYEFPENNFGLNDVSMAGQVYSYSSGKSSNGLVSAFSRLNYNFDERYLVTATIRGDGSSKFSKGKQWGYFPSVSAAWRVSEESFMSNMDVLNNLKLRIGYGTTGNCNISNNMYATDYQSGFYAVDNKQVVSLKPGNTVGNPNLKWETTKSTNIGLDVSFFNSRVNLTAEFYNNKSNDLLIKNKIPTSTGYSYQYQNIGSIRNRGYEFVLNTTNIKNDNFKWTTDFNISFNKSKVLAIYGDDKDDYFKQNYDSRIDFLIEVGKPLGQFYGYQYDGVYTTDDFSQNSDGSYSLNDGVPSLKGKIRSSIKPGDVKYKTTEGNTDDDGNPVWSTDDRKVIGNAEPLFTGGIVNTFKYKGFDFSAFMSFSYGNDVFNMNSQRFIGPYLPNQNSLSVMADRFVLVDPTTGKETTNLQQLAGLNPQQHNSDAMWSLNSSNKIAITDALDYYIEDGSFLRINNITLGYTLPTKILKRMKVNSLRFYCTLNNVHTFTKYSGYDPEVSATSNLLTRGIDNSAYPRAKSCVLGLNLTF</sequence>
<dbReference type="Gene3D" id="2.60.40.1120">
    <property type="entry name" value="Carboxypeptidase-like, regulatory domain"/>
    <property type="match status" value="1"/>
</dbReference>
<dbReference type="InterPro" id="IPR008969">
    <property type="entry name" value="CarboxyPept-like_regulatory"/>
</dbReference>
<dbReference type="Gene3D" id="2.40.170.20">
    <property type="entry name" value="TonB-dependent receptor, beta-barrel domain"/>
    <property type="match status" value="1"/>
</dbReference>
<gene>
    <name evidence="13" type="ORF">BZG01_06785</name>
</gene>
<comment type="caution">
    <text evidence="13">The sequence shown here is derived from an EMBL/GenBank/DDBJ whole genome shotgun (WGS) entry which is preliminary data.</text>
</comment>
<dbReference type="GO" id="GO:0009279">
    <property type="term" value="C:cell outer membrane"/>
    <property type="evidence" value="ECO:0007669"/>
    <property type="project" value="UniProtKB-SubCell"/>
</dbReference>
<dbReference type="Proteomes" id="UP000233618">
    <property type="component" value="Unassembled WGS sequence"/>
</dbReference>
<dbReference type="NCBIfam" id="TIGR04057">
    <property type="entry name" value="SusC_RagA_signa"/>
    <property type="match status" value="1"/>
</dbReference>
<evidence type="ECO:0000256" key="2">
    <source>
        <dbReference type="ARBA" id="ARBA00022448"/>
    </source>
</evidence>
<evidence type="ECO:0000313" key="13">
    <source>
        <dbReference type="EMBL" id="PKQ67754.1"/>
    </source>
</evidence>
<dbReference type="PROSITE" id="PS52016">
    <property type="entry name" value="TONB_DEPENDENT_REC_3"/>
    <property type="match status" value="1"/>
</dbReference>
<feature type="domain" description="TonB-dependent receptor-like beta-barrel" evidence="11">
    <location>
        <begin position="436"/>
        <end position="824"/>
    </location>
</feature>
<keyword evidence="2 8" id="KW-0813">Transport</keyword>
<dbReference type="FunFam" id="2.170.130.10:FF:000008">
    <property type="entry name" value="SusC/RagA family TonB-linked outer membrane protein"/>
    <property type="match status" value="1"/>
</dbReference>
<dbReference type="RefSeq" id="WP_101309062.1">
    <property type="nucleotide sequence ID" value="NZ_MVDE01000007.1"/>
</dbReference>
<organism evidence="13 14">
    <name type="scientific">Labilibaculum manganireducens</name>
    <dbReference type="NCBI Taxonomy" id="1940525"/>
    <lineage>
        <taxon>Bacteria</taxon>
        <taxon>Pseudomonadati</taxon>
        <taxon>Bacteroidota</taxon>
        <taxon>Bacteroidia</taxon>
        <taxon>Marinilabiliales</taxon>
        <taxon>Marinifilaceae</taxon>
        <taxon>Labilibaculum</taxon>
    </lineage>
</organism>
<evidence type="ECO:0000313" key="14">
    <source>
        <dbReference type="Proteomes" id="UP000233618"/>
    </source>
</evidence>
<dbReference type="AlphaFoldDB" id="A0A2N3IBL9"/>
<evidence type="ECO:0000256" key="5">
    <source>
        <dbReference type="ARBA" id="ARBA00023077"/>
    </source>
</evidence>
<keyword evidence="4 8" id="KW-0812">Transmembrane</keyword>
<dbReference type="Pfam" id="PF07715">
    <property type="entry name" value="Plug"/>
    <property type="match status" value="1"/>
</dbReference>
<dbReference type="InterPro" id="IPR000531">
    <property type="entry name" value="Beta-barrel_TonB"/>
</dbReference>
<dbReference type="SUPFAM" id="SSF49464">
    <property type="entry name" value="Carboxypeptidase regulatory domain-like"/>
    <property type="match status" value="1"/>
</dbReference>
<evidence type="ECO:0000256" key="8">
    <source>
        <dbReference type="PROSITE-ProRule" id="PRU01360"/>
    </source>
</evidence>
<dbReference type="SUPFAM" id="SSF56935">
    <property type="entry name" value="Porins"/>
    <property type="match status" value="1"/>
</dbReference>